<organism evidence="1 2">
    <name type="scientific">Halococcus saccharolyticus DSM 5350</name>
    <dbReference type="NCBI Taxonomy" id="1227455"/>
    <lineage>
        <taxon>Archaea</taxon>
        <taxon>Methanobacteriati</taxon>
        <taxon>Methanobacteriota</taxon>
        <taxon>Stenosarchaea group</taxon>
        <taxon>Halobacteria</taxon>
        <taxon>Halobacteriales</taxon>
        <taxon>Halococcaceae</taxon>
        <taxon>Halococcus</taxon>
    </lineage>
</organism>
<dbReference type="InParanoid" id="M0MQA5"/>
<dbReference type="SUPFAM" id="SSF53850">
    <property type="entry name" value="Periplasmic binding protein-like II"/>
    <property type="match status" value="1"/>
</dbReference>
<dbReference type="EMBL" id="AOMD01000011">
    <property type="protein sequence ID" value="EMA46929.1"/>
    <property type="molecule type" value="Genomic_DNA"/>
</dbReference>
<gene>
    <name evidence="1" type="ORF">C449_02804</name>
</gene>
<dbReference type="Gene3D" id="3.40.190.10">
    <property type="entry name" value="Periplasmic binding protein-like II"/>
    <property type="match status" value="1"/>
</dbReference>
<sequence length="372" mass="40923">MDQVAGQVGPFVELEIIKPFSDYSSLFSDDLIEQTSWFMDNVGSQTYSGFGGNAYEFKFSTESPRLFLARRDHIEEAGLDPEQDFPPTSFQESIELGQTLQEDGPGDFGFQIYGTDSDVTDTCTEDWPIARGGSAGKFLNEDWSDTKIDNDAFKTSYENFVSILTEHELSSPGTVSMSDEDATQALIRGDASMTQVPSATYADLLSNAEQQVMNGNFVFGPAWRGDSGARGMSGGDGITFVNPPDGANQDEWQRAQEAAADLLENYLYFSDDFQARMFSTIGGGPIREDVGPEDIKGAVEDPTGYNQTNIIDAFNTCLQDQDQYFLQAAAPMFGQIQYEIMPGYIQQALQGQMSASEALDQAAQEARNQFFN</sequence>
<dbReference type="Pfam" id="PF01547">
    <property type="entry name" value="SBP_bac_1"/>
    <property type="match status" value="1"/>
</dbReference>
<accession>M0MQA5</accession>
<dbReference type="AlphaFoldDB" id="M0MQA5"/>
<protein>
    <submittedName>
        <fullName evidence="1">Family 1 extracellular solute-binding protein</fullName>
    </submittedName>
</protein>
<proteinExistence type="predicted"/>
<dbReference type="STRING" id="1227455.C449_02804"/>
<dbReference type="PATRIC" id="fig|1227455.4.peg.571"/>
<keyword evidence="2" id="KW-1185">Reference proteome</keyword>
<reference evidence="1 2" key="1">
    <citation type="journal article" date="2014" name="PLoS Genet.">
        <title>Phylogenetically driven sequencing of extremely halophilic archaea reveals strategies for static and dynamic osmo-response.</title>
        <authorList>
            <person name="Becker E.A."/>
            <person name="Seitzer P.M."/>
            <person name="Tritt A."/>
            <person name="Larsen D."/>
            <person name="Krusor M."/>
            <person name="Yao A.I."/>
            <person name="Wu D."/>
            <person name="Madern D."/>
            <person name="Eisen J.A."/>
            <person name="Darling A.E."/>
            <person name="Facciotti M.T."/>
        </authorList>
    </citation>
    <scope>NUCLEOTIDE SEQUENCE [LARGE SCALE GENOMIC DNA]</scope>
    <source>
        <strain evidence="1 2">DSM 5350</strain>
    </source>
</reference>
<evidence type="ECO:0000313" key="1">
    <source>
        <dbReference type="EMBL" id="EMA46929.1"/>
    </source>
</evidence>
<name>M0MQA5_9EURY</name>
<dbReference type="Proteomes" id="UP000011669">
    <property type="component" value="Unassembled WGS sequence"/>
</dbReference>
<comment type="caution">
    <text evidence="1">The sequence shown here is derived from an EMBL/GenBank/DDBJ whole genome shotgun (WGS) entry which is preliminary data.</text>
</comment>
<dbReference type="InterPro" id="IPR006059">
    <property type="entry name" value="SBP"/>
</dbReference>
<evidence type="ECO:0000313" key="2">
    <source>
        <dbReference type="Proteomes" id="UP000011669"/>
    </source>
</evidence>